<evidence type="ECO:0000256" key="1">
    <source>
        <dbReference type="SAM" id="MobiDB-lite"/>
    </source>
</evidence>
<gene>
    <name evidence="2" type="ORF">ACFO4O_12985</name>
</gene>
<dbReference type="Proteomes" id="UP001595897">
    <property type="component" value="Unassembled WGS sequence"/>
</dbReference>
<dbReference type="RefSeq" id="WP_382409198.1">
    <property type="nucleotide sequence ID" value="NZ_JBHSGU010000005.1"/>
</dbReference>
<dbReference type="EMBL" id="JBHSGU010000005">
    <property type="protein sequence ID" value="MFC4701081.1"/>
    <property type="molecule type" value="Genomic_DNA"/>
</dbReference>
<evidence type="ECO:0008006" key="4">
    <source>
        <dbReference type="Google" id="ProtNLM"/>
    </source>
</evidence>
<dbReference type="Gene3D" id="3.30.450.30">
    <property type="entry name" value="Dynein light chain 2a, cytoplasmic"/>
    <property type="match status" value="1"/>
</dbReference>
<evidence type="ECO:0000313" key="2">
    <source>
        <dbReference type="EMBL" id="MFC4701081.1"/>
    </source>
</evidence>
<feature type="region of interest" description="Disordered" evidence="1">
    <location>
        <begin position="154"/>
        <end position="184"/>
    </location>
</feature>
<comment type="caution">
    <text evidence="2">The sequence shown here is derived from an EMBL/GenBank/DDBJ whole genome shotgun (WGS) entry which is preliminary data.</text>
</comment>
<name>A0ABV9LX21_9ALTE</name>
<protein>
    <recommendedName>
        <fullName evidence="4">Roadblock/LAMTOR2 domain-containing protein</fullName>
    </recommendedName>
</protein>
<reference evidence="3" key="1">
    <citation type="journal article" date="2019" name="Int. J. Syst. Evol. Microbiol.">
        <title>The Global Catalogue of Microorganisms (GCM) 10K type strain sequencing project: providing services to taxonomists for standard genome sequencing and annotation.</title>
        <authorList>
            <consortium name="The Broad Institute Genomics Platform"/>
            <consortium name="The Broad Institute Genome Sequencing Center for Infectious Disease"/>
            <person name="Wu L."/>
            <person name="Ma J."/>
        </authorList>
    </citation>
    <scope>NUCLEOTIDE SEQUENCE [LARGE SCALE GENOMIC DNA]</scope>
    <source>
        <strain evidence="3">KACC 12507</strain>
    </source>
</reference>
<organism evidence="2 3">
    <name type="scientific">Glaciecola siphonariae</name>
    <dbReference type="NCBI Taxonomy" id="521012"/>
    <lineage>
        <taxon>Bacteria</taxon>
        <taxon>Pseudomonadati</taxon>
        <taxon>Pseudomonadota</taxon>
        <taxon>Gammaproteobacteria</taxon>
        <taxon>Alteromonadales</taxon>
        <taxon>Alteromonadaceae</taxon>
        <taxon>Glaciecola</taxon>
    </lineage>
</organism>
<accession>A0ABV9LX21</accession>
<sequence length="184" mass="20505">MQVKQILDKICEQNESIYGALVRSHDRTFHNFSGIYEMVDVDSITDMAEQALMLTKSLEAGDSEFNSVFFEYEQHSLFVRQIDAGLFILLTAPMERAVYRKTKIGVNLFIKKLCKALNESPLNEDTASKAVNGSEPINGSVATNGSAAEPIIAVRDQAGAKPSAEPTSEEEPAKKKRFYRGQFY</sequence>
<keyword evidence="3" id="KW-1185">Reference proteome</keyword>
<proteinExistence type="predicted"/>
<evidence type="ECO:0000313" key="3">
    <source>
        <dbReference type="Proteomes" id="UP001595897"/>
    </source>
</evidence>
<feature type="compositionally biased region" description="Basic residues" evidence="1">
    <location>
        <begin position="174"/>
        <end position="184"/>
    </location>
</feature>